<keyword evidence="2" id="KW-1185">Reference proteome</keyword>
<dbReference type="EMBL" id="FLUV01002161">
    <property type="protein sequence ID" value="SBW27088.1"/>
    <property type="molecule type" value="Genomic_DNA"/>
</dbReference>
<protein>
    <submittedName>
        <fullName evidence="1">Uncharacterized protein</fullName>
    </submittedName>
</protein>
<dbReference type="Proteomes" id="UP000199013">
    <property type="component" value="Unassembled WGS sequence"/>
</dbReference>
<dbReference type="AlphaFoldDB" id="A0A1C3PBN6"/>
<reference evidence="2" key="1">
    <citation type="submission" date="2016-02" db="EMBL/GenBank/DDBJ databases">
        <authorList>
            <person name="Wibberg D."/>
        </authorList>
    </citation>
    <scope>NUCLEOTIDE SEQUENCE [LARGE SCALE GENOMIC DNA]</scope>
</reference>
<gene>
    <name evidence="1" type="ORF">FDG2_5149</name>
</gene>
<accession>A0A1C3PBN6</accession>
<name>A0A1C3PBN6_9ACTN</name>
<sequence length="66" mass="7331">MDTEQTVYGLVRFDGEGRQVTEIVLAFENAHAADRHARQAGWAEYAVGPVRFPASVRPRATTVMAR</sequence>
<evidence type="ECO:0000313" key="2">
    <source>
        <dbReference type="Proteomes" id="UP000199013"/>
    </source>
</evidence>
<evidence type="ECO:0000313" key="1">
    <source>
        <dbReference type="EMBL" id="SBW27088.1"/>
    </source>
</evidence>
<organism evidence="1 2">
    <name type="scientific">Candidatus Protofrankia californiensis</name>
    <dbReference type="NCBI Taxonomy" id="1839754"/>
    <lineage>
        <taxon>Bacteria</taxon>
        <taxon>Bacillati</taxon>
        <taxon>Actinomycetota</taxon>
        <taxon>Actinomycetes</taxon>
        <taxon>Frankiales</taxon>
        <taxon>Frankiaceae</taxon>
        <taxon>Protofrankia</taxon>
    </lineage>
</organism>
<proteinExistence type="predicted"/>